<feature type="compositionally biased region" description="Basic and acidic residues" evidence="1">
    <location>
        <begin position="1"/>
        <end position="20"/>
    </location>
</feature>
<feature type="region of interest" description="Disordered" evidence="1">
    <location>
        <begin position="1"/>
        <end position="26"/>
    </location>
</feature>
<dbReference type="Pfam" id="PF02195">
    <property type="entry name" value="ParB_N"/>
    <property type="match status" value="1"/>
</dbReference>
<dbReference type="PANTHER" id="PTHR33375">
    <property type="entry name" value="CHROMOSOME-PARTITIONING PROTEIN PARB-RELATED"/>
    <property type="match status" value="1"/>
</dbReference>
<sequence length="590" mass="64512">MQILKLDPRALKDNPDDTRRSKSSPQSDALLLATIKAVGIIQPPVASPETGGGNGYVIQAGHRRVRQAIAAGFDEIEVIVVEAANDNGAMRSMIENIAREPLNPVDQWRGIERLVALGWTEEAIGVALTLPVRQIRKLRLLANVLPAMLDQMALGDMPREQELRTIASASLDEQREVWKARKPKKGQTASWWEIAKALSKERMFAKDASFGDDLAAAYGIEWVEDLFAPADEDGRYTTNIEGFLGAQQEWMTSNLPKNGKIVEVNNWGQPELPKKAERVYGKPSKSDHVAIYVDRAGKVQSVAFRMPEERKASRNGVSGAVGDGSAHDGRIVDPPKSRPDVTQKGHDIIGDFRTDALHEALGRAPVEDDMLMALLVLAFAGLNVRVDSGANDTAFEQKRFKRHAARLIGDDGKIAYDMETLRVAARSMLISVLSCRRGMSNSGVVSRIAGNAIGADSFLPNMGTEDFLNCLSRQALEAAAKEAKVLPRQKVRETRSALIDHFRDGHFVHPAALFAPTPDDVAELVKHAELQDREDEDATADGERTDVIGDAEAGAGETDCEADDLHEIPKQDRDEHGAPEQQHAYGIAAE</sequence>
<evidence type="ECO:0000313" key="4">
    <source>
        <dbReference type="Proteomes" id="UP000186143"/>
    </source>
</evidence>
<dbReference type="SUPFAM" id="SSF109709">
    <property type="entry name" value="KorB DNA-binding domain-like"/>
    <property type="match status" value="1"/>
</dbReference>
<dbReference type="STRING" id="1672749.BJF92_08985"/>
<accession>A0A1Q9AKG3</accession>
<dbReference type="InterPro" id="IPR036086">
    <property type="entry name" value="ParB/Sulfiredoxin_sf"/>
</dbReference>
<comment type="caution">
    <text evidence="3">The sequence shown here is derived from an EMBL/GenBank/DDBJ whole genome shotgun (WGS) entry which is preliminary data.</text>
</comment>
<dbReference type="InterPro" id="IPR050336">
    <property type="entry name" value="Chromosome_partition/occlusion"/>
</dbReference>
<feature type="compositionally biased region" description="Basic and acidic residues" evidence="1">
    <location>
        <begin position="563"/>
        <end position="578"/>
    </location>
</feature>
<protein>
    <submittedName>
        <fullName evidence="3">Plasmid partitioning protein</fullName>
    </submittedName>
</protein>
<dbReference type="GO" id="GO:0005694">
    <property type="term" value="C:chromosome"/>
    <property type="evidence" value="ECO:0007669"/>
    <property type="project" value="TreeGrafter"/>
</dbReference>
<dbReference type="SMART" id="SM00470">
    <property type="entry name" value="ParB"/>
    <property type="match status" value="1"/>
</dbReference>
<name>A0A1Q9AKG3_9HYPH</name>
<evidence type="ECO:0000256" key="1">
    <source>
        <dbReference type="SAM" id="MobiDB-lite"/>
    </source>
</evidence>
<feature type="region of interest" description="Disordered" evidence="1">
    <location>
        <begin position="531"/>
        <end position="590"/>
    </location>
</feature>
<dbReference type="InterPro" id="IPR003115">
    <property type="entry name" value="ParB_N"/>
</dbReference>
<evidence type="ECO:0000313" key="3">
    <source>
        <dbReference type="EMBL" id="OLP55764.1"/>
    </source>
</evidence>
<dbReference type="OrthoDB" id="8116493at2"/>
<dbReference type="RefSeq" id="WP_075634497.1">
    <property type="nucleotide sequence ID" value="NZ_MKIO01000026.1"/>
</dbReference>
<dbReference type="SUPFAM" id="SSF110849">
    <property type="entry name" value="ParB/Sulfiredoxin"/>
    <property type="match status" value="1"/>
</dbReference>
<gene>
    <name evidence="3" type="ORF">BJF92_08985</name>
</gene>
<dbReference type="EMBL" id="MKIO01000026">
    <property type="protein sequence ID" value="OLP55764.1"/>
    <property type="molecule type" value="Genomic_DNA"/>
</dbReference>
<organism evidence="3 4">
    <name type="scientific">Xaviernesmea rhizosphaerae</name>
    <dbReference type="NCBI Taxonomy" id="1672749"/>
    <lineage>
        <taxon>Bacteria</taxon>
        <taxon>Pseudomonadati</taxon>
        <taxon>Pseudomonadota</taxon>
        <taxon>Alphaproteobacteria</taxon>
        <taxon>Hyphomicrobiales</taxon>
        <taxon>Rhizobiaceae</taxon>
        <taxon>Rhizobium/Agrobacterium group</taxon>
        <taxon>Xaviernesmea</taxon>
    </lineage>
</organism>
<dbReference type="GO" id="GO:0007059">
    <property type="term" value="P:chromosome segregation"/>
    <property type="evidence" value="ECO:0007669"/>
    <property type="project" value="TreeGrafter"/>
</dbReference>
<feature type="domain" description="ParB-like N-terminal" evidence="2">
    <location>
        <begin position="4"/>
        <end position="97"/>
    </location>
</feature>
<dbReference type="PANTHER" id="PTHR33375:SF7">
    <property type="entry name" value="CHROMOSOME 2-PARTITIONING PROTEIN PARB-RELATED"/>
    <property type="match status" value="1"/>
</dbReference>
<feature type="compositionally biased region" description="Basic and acidic residues" evidence="1">
    <location>
        <begin position="325"/>
        <end position="343"/>
    </location>
</feature>
<dbReference type="AlphaFoldDB" id="A0A1Q9AKG3"/>
<evidence type="ECO:0000259" key="2">
    <source>
        <dbReference type="SMART" id="SM00470"/>
    </source>
</evidence>
<feature type="region of interest" description="Disordered" evidence="1">
    <location>
        <begin position="313"/>
        <end position="343"/>
    </location>
</feature>
<proteinExistence type="predicted"/>
<dbReference type="Proteomes" id="UP000186143">
    <property type="component" value="Unassembled WGS sequence"/>
</dbReference>
<dbReference type="Gene3D" id="3.90.1530.30">
    <property type="match status" value="1"/>
</dbReference>
<dbReference type="NCBIfam" id="NF010406">
    <property type="entry name" value="PRK13832.1"/>
    <property type="match status" value="1"/>
</dbReference>
<reference evidence="3 4" key="1">
    <citation type="submission" date="2016-09" db="EMBL/GenBank/DDBJ databases">
        <title>Rhizobium sp. nov., a novel species isolated from the rice rhizosphere.</title>
        <authorList>
            <person name="Zhao J."/>
            <person name="Zhang X."/>
        </authorList>
    </citation>
    <scope>NUCLEOTIDE SEQUENCE [LARGE SCALE GENOMIC DNA]</scope>
    <source>
        <strain evidence="3 4">MH17</strain>
    </source>
</reference>
<dbReference type="Gene3D" id="1.10.10.2830">
    <property type="match status" value="1"/>
</dbReference>